<dbReference type="Gene3D" id="1.10.3720.10">
    <property type="entry name" value="MetI-like"/>
    <property type="match status" value="2"/>
</dbReference>
<feature type="transmembrane region" description="Helical" evidence="11">
    <location>
        <begin position="414"/>
        <end position="435"/>
    </location>
</feature>
<feature type="domain" description="ABC transmembrane type-1" evidence="12">
    <location>
        <begin position="336"/>
        <end position="536"/>
    </location>
</feature>
<gene>
    <name evidence="13" type="primary">thiP</name>
    <name evidence="13" type="ORF">FAA97_13195</name>
</gene>
<feature type="domain" description="ABC transmembrane type-1" evidence="12">
    <location>
        <begin position="59"/>
        <end position="266"/>
    </location>
</feature>
<keyword evidence="8" id="KW-0677">Repeat</keyword>
<dbReference type="GO" id="GO:0005886">
    <property type="term" value="C:plasma membrane"/>
    <property type="evidence" value="ECO:0007669"/>
    <property type="project" value="UniProtKB-SubCell"/>
</dbReference>
<dbReference type="PANTHER" id="PTHR30183:SF9">
    <property type="entry name" value="THIAMINE TRANSPORT SYSTEM PERMEASE PROTEIN THIP"/>
    <property type="match status" value="1"/>
</dbReference>
<feature type="transmembrane region" description="Helical" evidence="11">
    <location>
        <begin position="291"/>
        <end position="316"/>
    </location>
</feature>
<feature type="transmembrane region" description="Helical" evidence="11">
    <location>
        <begin position="199"/>
        <end position="227"/>
    </location>
</feature>
<evidence type="ECO:0000256" key="3">
    <source>
        <dbReference type="ARBA" id="ARBA00016947"/>
    </source>
</evidence>
<dbReference type="NCBIfam" id="TIGR01253">
    <property type="entry name" value="thiP"/>
    <property type="match status" value="1"/>
</dbReference>
<dbReference type="GO" id="GO:0015888">
    <property type="term" value="P:thiamine transport"/>
    <property type="evidence" value="ECO:0007669"/>
    <property type="project" value="InterPro"/>
</dbReference>
<evidence type="ECO:0000256" key="8">
    <source>
        <dbReference type="ARBA" id="ARBA00022737"/>
    </source>
</evidence>
<comment type="subcellular location">
    <subcellularLocation>
        <location evidence="1">Cell inner membrane</location>
        <topology evidence="1">Multi-pass membrane protein</topology>
    </subcellularLocation>
    <subcellularLocation>
        <location evidence="11">Cell membrane</location>
        <topology evidence="11">Multi-pass membrane protein</topology>
    </subcellularLocation>
</comment>
<name>A0A4S8NZF5_9HYPH</name>
<evidence type="ECO:0000256" key="11">
    <source>
        <dbReference type="RuleBase" id="RU363032"/>
    </source>
</evidence>
<dbReference type="InterPro" id="IPR005947">
    <property type="entry name" value="ThiP_ABC_transpt"/>
</dbReference>
<keyword evidence="10 11" id="KW-0472">Membrane</keyword>
<evidence type="ECO:0000256" key="5">
    <source>
        <dbReference type="ARBA" id="ARBA00022475"/>
    </source>
</evidence>
<evidence type="ECO:0000313" key="14">
    <source>
        <dbReference type="Proteomes" id="UP000308828"/>
    </source>
</evidence>
<sequence>MVRPLHQSWSRRLPALAGGLVVLGLIAAFVGTALVSLVAGQDGAGVLSVIADPVNLALLRFTLWQAFLSTLLSVGCAVFVAIALARQPSFPGRRWLIRLMAVPMGLPALIGALGLLGIFGRQGLVNQGLAFLGLSAPVSIYGLTGILIAHVFFNLPLATRLLISALERVPAEQWRMAASLGFSPLSSFRFIEWPALMRVIPGAAGLVFMLCATSFTLVLVFGGGPAATTLEVAIYQALRFSFDPARAVTLASMQLVLTGIVLMALALLPGAEDSGPATGRRVPRFDGRHPAMRAIDGILILMAALFLILPLAQVVVAGLTSDLLALMAKPAFQTAALTSLTVALCAGIIATLSAYGIVAARSLTASGKGGGSFGPRLFSASLAGASSLVLLVPTTVLATGWFLVLRPYGDIQRYAPFVVIGINALMALPFATRVLEPAYRDHRLQTARLSESLGLSVWQRMRLVDWPVLRRPFLAALTFAMALSLGDLGAVALFGSENISTLPTLIHATMGSYRSRDADGLALLLGALCLLLALFGAPAATRKETRHE</sequence>
<keyword evidence="6" id="KW-0997">Cell inner membrane</keyword>
<evidence type="ECO:0000313" key="13">
    <source>
        <dbReference type="EMBL" id="THV22245.1"/>
    </source>
</evidence>
<dbReference type="GO" id="GO:0022857">
    <property type="term" value="F:transmembrane transporter activity"/>
    <property type="evidence" value="ECO:0007669"/>
    <property type="project" value="InterPro"/>
</dbReference>
<dbReference type="Pfam" id="PF00528">
    <property type="entry name" value="BPD_transp_1"/>
    <property type="match status" value="1"/>
</dbReference>
<dbReference type="Proteomes" id="UP000308828">
    <property type="component" value="Unassembled WGS sequence"/>
</dbReference>
<feature type="transmembrane region" description="Helical" evidence="11">
    <location>
        <begin position="131"/>
        <end position="153"/>
    </location>
</feature>
<dbReference type="OrthoDB" id="7066776at2"/>
<dbReference type="PROSITE" id="PS50928">
    <property type="entry name" value="ABC_TM1"/>
    <property type="match status" value="2"/>
</dbReference>
<dbReference type="InterPro" id="IPR035906">
    <property type="entry name" value="MetI-like_sf"/>
</dbReference>
<dbReference type="CDD" id="cd06261">
    <property type="entry name" value="TM_PBP2"/>
    <property type="match status" value="2"/>
</dbReference>
<comment type="subunit">
    <text evidence="2">The complex is composed of two ATP-binding proteins (ThiQ), two transmembrane proteins (ThiP) and a solute-binding protein (ThiB).</text>
</comment>
<dbReference type="SUPFAM" id="SSF161098">
    <property type="entry name" value="MetI-like"/>
    <property type="match status" value="2"/>
</dbReference>
<keyword evidence="9 11" id="KW-1133">Transmembrane helix</keyword>
<reference evidence="13 14" key="1">
    <citation type="submission" date="2019-04" db="EMBL/GenBank/DDBJ databases">
        <title>Genome sequence of strain shin9-1.</title>
        <authorList>
            <person name="Gao J."/>
            <person name="Sun J."/>
        </authorList>
    </citation>
    <scope>NUCLEOTIDE SEQUENCE [LARGE SCALE GENOMIC DNA]</scope>
    <source>
        <strain evidence="14">shin9-1</strain>
    </source>
</reference>
<evidence type="ECO:0000256" key="10">
    <source>
        <dbReference type="ARBA" id="ARBA00023136"/>
    </source>
</evidence>
<feature type="transmembrane region" description="Helical" evidence="11">
    <location>
        <begin position="473"/>
        <end position="495"/>
    </location>
</feature>
<feature type="transmembrane region" description="Helical" evidence="11">
    <location>
        <begin position="247"/>
        <end position="270"/>
    </location>
</feature>
<dbReference type="EMBL" id="STGV01000004">
    <property type="protein sequence ID" value="THV22245.1"/>
    <property type="molecule type" value="Genomic_DNA"/>
</dbReference>
<feature type="transmembrane region" description="Helical" evidence="11">
    <location>
        <begin position="520"/>
        <end position="540"/>
    </location>
</feature>
<keyword evidence="14" id="KW-1185">Reference proteome</keyword>
<feature type="transmembrane region" description="Helical" evidence="11">
    <location>
        <begin position="96"/>
        <end position="119"/>
    </location>
</feature>
<keyword evidence="5" id="KW-1003">Cell membrane</keyword>
<comment type="caution">
    <text evidence="13">The sequence shown here is derived from an EMBL/GenBank/DDBJ whole genome shotgun (WGS) entry which is preliminary data.</text>
</comment>
<evidence type="ECO:0000259" key="12">
    <source>
        <dbReference type="PROSITE" id="PS50928"/>
    </source>
</evidence>
<feature type="transmembrane region" description="Helical" evidence="11">
    <location>
        <begin position="64"/>
        <end position="84"/>
    </location>
</feature>
<dbReference type="PANTHER" id="PTHR30183">
    <property type="entry name" value="MOLYBDENUM TRANSPORT SYSTEM PERMEASE PROTEIN MODB"/>
    <property type="match status" value="1"/>
</dbReference>
<evidence type="ECO:0000256" key="9">
    <source>
        <dbReference type="ARBA" id="ARBA00022989"/>
    </source>
</evidence>
<evidence type="ECO:0000256" key="2">
    <source>
        <dbReference type="ARBA" id="ARBA00011650"/>
    </source>
</evidence>
<proteinExistence type="inferred from homology"/>
<dbReference type="AlphaFoldDB" id="A0A4S8NZF5"/>
<keyword evidence="4 11" id="KW-0813">Transport</keyword>
<feature type="transmembrane region" description="Helical" evidence="11">
    <location>
        <begin position="336"/>
        <end position="357"/>
    </location>
</feature>
<dbReference type="RefSeq" id="WP_136599018.1">
    <property type="nucleotide sequence ID" value="NZ_STGV01000004.1"/>
</dbReference>
<feature type="transmembrane region" description="Helical" evidence="11">
    <location>
        <begin position="377"/>
        <end position="402"/>
    </location>
</feature>
<protein>
    <recommendedName>
        <fullName evidence="3">Thiamine transport system permease protein ThiP</fullName>
    </recommendedName>
</protein>
<organism evidence="13 14">
    <name type="scientific">Peteryoungia ipomoeae</name>
    <dbReference type="NCBI Taxonomy" id="1210932"/>
    <lineage>
        <taxon>Bacteria</taxon>
        <taxon>Pseudomonadati</taxon>
        <taxon>Pseudomonadota</taxon>
        <taxon>Alphaproteobacteria</taxon>
        <taxon>Hyphomicrobiales</taxon>
        <taxon>Rhizobiaceae</taxon>
        <taxon>Peteryoungia</taxon>
    </lineage>
</organism>
<keyword evidence="7 11" id="KW-0812">Transmembrane</keyword>
<accession>A0A4S8NZF5</accession>
<evidence type="ECO:0000256" key="4">
    <source>
        <dbReference type="ARBA" id="ARBA00022448"/>
    </source>
</evidence>
<evidence type="ECO:0000256" key="6">
    <source>
        <dbReference type="ARBA" id="ARBA00022519"/>
    </source>
</evidence>
<evidence type="ECO:0000256" key="1">
    <source>
        <dbReference type="ARBA" id="ARBA00004429"/>
    </source>
</evidence>
<comment type="similarity">
    <text evidence="11">Belongs to the binding-protein-dependent transport system permease family.</text>
</comment>
<dbReference type="InterPro" id="IPR000515">
    <property type="entry name" value="MetI-like"/>
</dbReference>
<evidence type="ECO:0000256" key="7">
    <source>
        <dbReference type="ARBA" id="ARBA00022692"/>
    </source>
</evidence>